<dbReference type="AlphaFoldDB" id="X0WT43"/>
<accession>X0WT43</accession>
<evidence type="ECO:0000313" key="2">
    <source>
        <dbReference type="EMBL" id="GAG33825.1"/>
    </source>
</evidence>
<dbReference type="EMBL" id="BARS01040261">
    <property type="protein sequence ID" value="GAG33825.1"/>
    <property type="molecule type" value="Genomic_DNA"/>
</dbReference>
<name>X0WT43_9ZZZZ</name>
<feature type="coiled-coil region" evidence="1">
    <location>
        <begin position="40"/>
        <end position="67"/>
    </location>
</feature>
<evidence type="ECO:0000256" key="1">
    <source>
        <dbReference type="SAM" id="Coils"/>
    </source>
</evidence>
<feature type="non-terminal residue" evidence="2">
    <location>
        <position position="1"/>
    </location>
</feature>
<proteinExistence type="predicted"/>
<protein>
    <submittedName>
        <fullName evidence="2">Uncharacterized protein</fullName>
    </submittedName>
</protein>
<sequence length="253" mass="28733">FFILYYVGTRNLLARSGESAELDRIKADFKDRFGSELTNRAVLEAQLEELKENHIRATALREEVDKLTLEINSSKISIAATLKAFTGAECPPQQWRDSIRTLRRSIKDLENKISTQEKNLVSLGVKEEEYLDKDPGAEWDAGHYETLGQKLAQINDALDEEVGRLEQLKVRIIQETGSKSADREDLITALRDKRGQTVEEYRDITADILAKVQVSATIKEFREQEDARIANGLKRGELTKPLQALTAGRYKRI</sequence>
<keyword evidence="1" id="KW-0175">Coiled coil</keyword>
<gene>
    <name evidence="2" type="ORF">S01H1_61407</name>
</gene>
<organism evidence="2">
    <name type="scientific">marine sediment metagenome</name>
    <dbReference type="NCBI Taxonomy" id="412755"/>
    <lineage>
        <taxon>unclassified sequences</taxon>
        <taxon>metagenomes</taxon>
        <taxon>ecological metagenomes</taxon>
    </lineage>
</organism>
<comment type="caution">
    <text evidence="2">The sequence shown here is derived from an EMBL/GenBank/DDBJ whole genome shotgun (WGS) entry which is preliminary data.</text>
</comment>
<feature type="non-terminal residue" evidence="2">
    <location>
        <position position="253"/>
    </location>
</feature>
<reference evidence="2" key="1">
    <citation type="journal article" date="2014" name="Front. Microbiol.">
        <title>High frequency of phylogenetically diverse reductive dehalogenase-homologous genes in deep subseafloor sedimentary metagenomes.</title>
        <authorList>
            <person name="Kawai M."/>
            <person name="Futagami T."/>
            <person name="Toyoda A."/>
            <person name="Takaki Y."/>
            <person name="Nishi S."/>
            <person name="Hori S."/>
            <person name="Arai W."/>
            <person name="Tsubouchi T."/>
            <person name="Morono Y."/>
            <person name="Uchiyama I."/>
            <person name="Ito T."/>
            <person name="Fujiyama A."/>
            <person name="Inagaki F."/>
            <person name="Takami H."/>
        </authorList>
    </citation>
    <scope>NUCLEOTIDE SEQUENCE</scope>
    <source>
        <strain evidence="2">Expedition CK06-06</strain>
    </source>
</reference>
<feature type="coiled-coil region" evidence="1">
    <location>
        <begin position="99"/>
        <end position="126"/>
    </location>
</feature>